<feature type="domain" description="CCHC-type" evidence="2">
    <location>
        <begin position="297"/>
        <end position="312"/>
    </location>
</feature>
<evidence type="ECO:0000259" key="2">
    <source>
        <dbReference type="PROSITE" id="PS50158"/>
    </source>
</evidence>
<keyword evidence="1" id="KW-0862">Zinc</keyword>
<name>A0A9K3KT69_9STRA</name>
<keyword evidence="4" id="KW-1185">Reference proteome</keyword>
<dbReference type="InterPro" id="IPR001878">
    <property type="entry name" value="Znf_CCHC"/>
</dbReference>
<sequence>MSTSTEGTEEGSSFKTYPFDGSDRTKFRQWKIKTKAYATRKKFWKGFTTDIHDTEVTDSNGNVVKAKSSEEDITAKQTAMHYLIESLEGSAFTMVTLETEDDPKLAWDLLIQEYEETGKEDYESIQEYEQTGEEDYESVLRDLQTLAMTKTEKPSEFRDRLKLINERLKRIDNNYALNEIQFKVQYLSKLTDEYDTLKQHFQTTIGRKIDVHTMVKDLDNRYKVLHGENKKEGTSTVMNTELHQKQYKSSSKPKKQYKKNCKYCGKLGHMMKDCRGLKKDKQESDKTGEKVLTNALCYNCRGNGHLSRDCPKKNKSNGSESLFTAVFSMETNETDEDGYESYLISGASLSTSTNNNKMTNRQPSTLQVKVGNGDILEATETGNVGLQQKGTNETLACKLTVKRVTAESTLPRKAMACGISSENDSRFRHNRAVFEVSTEQWTDTAPEPEDQRRPYGKAMPTTMDYNDAHVRWGHKGKTLLDKTGKVYGIKLTGESKPCEGCGLALAKQKAVSKVSLSAAKTPGFRLFLDATGPFEETIGESKYAFAIVDDFAIKGWIKTAARKSQMTEFAKDV</sequence>
<dbReference type="AlphaFoldDB" id="A0A9K3KT69"/>
<dbReference type="PROSITE" id="PS50158">
    <property type="entry name" value="ZF_CCHC"/>
    <property type="match status" value="2"/>
</dbReference>
<dbReference type="SMART" id="SM00343">
    <property type="entry name" value="ZnF_C2HC"/>
    <property type="match status" value="2"/>
</dbReference>
<reference evidence="3" key="1">
    <citation type="journal article" date="2021" name="Sci. Rep.">
        <title>Diploid genomic architecture of Nitzschia inconspicua, an elite biomass production diatom.</title>
        <authorList>
            <person name="Oliver A."/>
            <person name="Podell S."/>
            <person name="Pinowska A."/>
            <person name="Traller J.C."/>
            <person name="Smith S.R."/>
            <person name="McClure R."/>
            <person name="Beliaev A."/>
            <person name="Bohutskyi P."/>
            <person name="Hill E.A."/>
            <person name="Rabines A."/>
            <person name="Zheng H."/>
            <person name="Allen L.Z."/>
            <person name="Kuo A."/>
            <person name="Grigoriev I.V."/>
            <person name="Allen A.E."/>
            <person name="Hazlebeck D."/>
            <person name="Allen E.E."/>
        </authorList>
    </citation>
    <scope>NUCLEOTIDE SEQUENCE</scope>
    <source>
        <strain evidence="3">Hildebrandi</strain>
    </source>
</reference>
<accession>A0A9K3KT69</accession>
<dbReference type="OrthoDB" id="120857at2759"/>
<keyword evidence="1" id="KW-0863">Zinc-finger</keyword>
<dbReference type="GO" id="GO:0003676">
    <property type="term" value="F:nucleic acid binding"/>
    <property type="evidence" value="ECO:0007669"/>
    <property type="project" value="InterPro"/>
</dbReference>
<evidence type="ECO:0000256" key="1">
    <source>
        <dbReference type="PROSITE-ProRule" id="PRU00047"/>
    </source>
</evidence>
<keyword evidence="1" id="KW-0479">Metal-binding</keyword>
<dbReference type="Pfam" id="PF00098">
    <property type="entry name" value="zf-CCHC"/>
    <property type="match status" value="2"/>
</dbReference>
<dbReference type="GO" id="GO:0008270">
    <property type="term" value="F:zinc ion binding"/>
    <property type="evidence" value="ECO:0007669"/>
    <property type="project" value="UniProtKB-KW"/>
</dbReference>
<dbReference type="Proteomes" id="UP000693970">
    <property type="component" value="Unassembled WGS sequence"/>
</dbReference>
<reference evidence="3" key="2">
    <citation type="submission" date="2021-04" db="EMBL/GenBank/DDBJ databases">
        <authorList>
            <person name="Podell S."/>
        </authorList>
    </citation>
    <scope>NUCLEOTIDE SEQUENCE</scope>
    <source>
        <strain evidence="3">Hildebrandi</strain>
    </source>
</reference>
<dbReference type="EMBL" id="JAGRRH010000019">
    <property type="protein sequence ID" value="KAG7349066.1"/>
    <property type="molecule type" value="Genomic_DNA"/>
</dbReference>
<proteinExistence type="predicted"/>
<evidence type="ECO:0000313" key="3">
    <source>
        <dbReference type="EMBL" id="KAG7349066.1"/>
    </source>
</evidence>
<comment type="caution">
    <text evidence="3">The sequence shown here is derived from an EMBL/GenBank/DDBJ whole genome shotgun (WGS) entry which is preliminary data.</text>
</comment>
<gene>
    <name evidence="3" type="ORF">IV203_011663</name>
</gene>
<organism evidence="3 4">
    <name type="scientific">Nitzschia inconspicua</name>
    <dbReference type="NCBI Taxonomy" id="303405"/>
    <lineage>
        <taxon>Eukaryota</taxon>
        <taxon>Sar</taxon>
        <taxon>Stramenopiles</taxon>
        <taxon>Ochrophyta</taxon>
        <taxon>Bacillariophyta</taxon>
        <taxon>Bacillariophyceae</taxon>
        <taxon>Bacillariophycidae</taxon>
        <taxon>Bacillariales</taxon>
        <taxon>Bacillariaceae</taxon>
        <taxon>Nitzschia</taxon>
    </lineage>
</organism>
<evidence type="ECO:0000313" key="4">
    <source>
        <dbReference type="Proteomes" id="UP000693970"/>
    </source>
</evidence>
<feature type="domain" description="CCHC-type" evidence="2">
    <location>
        <begin position="261"/>
        <end position="275"/>
    </location>
</feature>
<protein>
    <submittedName>
        <fullName evidence="3">Zinc knuckle domain containing protein</fullName>
    </submittedName>
</protein>